<evidence type="ECO:0000256" key="6">
    <source>
        <dbReference type="ARBA" id="ARBA00023065"/>
    </source>
</evidence>
<keyword evidence="10" id="KW-1185">Reference proteome</keyword>
<reference evidence="10" key="1">
    <citation type="journal article" date="2019" name="Int. J. Syst. Evol. Microbiol.">
        <title>The Global Catalogue of Microorganisms (GCM) 10K type strain sequencing project: providing services to taxonomists for standard genome sequencing and annotation.</title>
        <authorList>
            <consortium name="The Broad Institute Genomics Platform"/>
            <consortium name="The Broad Institute Genome Sequencing Center for Infectious Disease"/>
            <person name="Wu L."/>
            <person name="Ma J."/>
        </authorList>
    </citation>
    <scope>NUCLEOTIDE SEQUENCE [LARGE SCALE GENOMIC DNA]</scope>
    <source>
        <strain evidence="10">CGMCC 4.1467</strain>
    </source>
</reference>
<dbReference type="InterPro" id="IPR003959">
    <property type="entry name" value="ATPase_AAA_core"/>
</dbReference>
<dbReference type="SUPFAM" id="SSF52540">
    <property type="entry name" value="P-loop containing nucleoside triphosphate hydrolases"/>
    <property type="match status" value="1"/>
</dbReference>
<dbReference type="PANTHER" id="PTHR42771:SF2">
    <property type="entry name" value="IRON(3+)-HYDROXAMATE IMPORT ATP-BINDING PROTEIN FHUC"/>
    <property type="match status" value="1"/>
</dbReference>
<keyword evidence="5" id="KW-0408">Iron</keyword>
<keyword evidence="7" id="KW-0472">Membrane</keyword>
<organism evidence="9 10">
    <name type="scientific">Haloferula chungangensis</name>
    <dbReference type="NCBI Taxonomy" id="1048331"/>
    <lineage>
        <taxon>Bacteria</taxon>
        <taxon>Pseudomonadati</taxon>
        <taxon>Verrucomicrobiota</taxon>
        <taxon>Verrucomicrobiia</taxon>
        <taxon>Verrucomicrobiales</taxon>
        <taxon>Verrucomicrobiaceae</taxon>
        <taxon>Haloferula</taxon>
    </lineage>
</organism>
<proteinExistence type="predicted"/>
<dbReference type="InterPro" id="IPR051535">
    <property type="entry name" value="Siderophore_ABC-ATPase"/>
</dbReference>
<dbReference type="SMART" id="SM00382">
    <property type="entry name" value="AAA"/>
    <property type="match status" value="1"/>
</dbReference>
<evidence type="ECO:0000256" key="7">
    <source>
        <dbReference type="ARBA" id="ARBA00023136"/>
    </source>
</evidence>
<evidence type="ECO:0000256" key="1">
    <source>
        <dbReference type="ARBA" id="ARBA00004202"/>
    </source>
</evidence>
<accession>A0ABW2LAB8</accession>
<evidence type="ECO:0000256" key="2">
    <source>
        <dbReference type="ARBA" id="ARBA00022448"/>
    </source>
</evidence>
<dbReference type="EMBL" id="JBHTBS010000006">
    <property type="protein sequence ID" value="MFC7338001.1"/>
    <property type="molecule type" value="Genomic_DNA"/>
</dbReference>
<feature type="domain" description="AAA+ ATPase" evidence="8">
    <location>
        <begin position="35"/>
        <end position="228"/>
    </location>
</feature>
<keyword evidence="2" id="KW-0813">Transport</keyword>
<evidence type="ECO:0000313" key="9">
    <source>
        <dbReference type="EMBL" id="MFC7338001.1"/>
    </source>
</evidence>
<dbReference type="Pfam" id="PF13304">
    <property type="entry name" value="AAA_21"/>
    <property type="match status" value="1"/>
</dbReference>
<name>A0ABW2LAB8_9BACT</name>
<dbReference type="InterPro" id="IPR003593">
    <property type="entry name" value="AAA+_ATPase"/>
</dbReference>
<keyword evidence="4" id="KW-0410">Iron transport</keyword>
<comment type="caution">
    <text evidence="9">The sequence shown here is derived from an EMBL/GenBank/DDBJ whole genome shotgun (WGS) entry which is preliminary data.</text>
</comment>
<dbReference type="InterPro" id="IPR027417">
    <property type="entry name" value="P-loop_NTPase"/>
</dbReference>
<dbReference type="PANTHER" id="PTHR42771">
    <property type="entry name" value="IRON(3+)-HYDROXAMATE IMPORT ATP-BINDING PROTEIN FHUC"/>
    <property type="match status" value="1"/>
</dbReference>
<gene>
    <name evidence="9" type="ORF">ACFQY0_12485</name>
</gene>
<dbReference type="Gene3D" id="3.40.50.300">
    <property type="entry name" value="P-loop containing nucleotide triphosphate hydrolases"/>
    <property type="match status" value="2"/>
</dbReference>
<sequence>MPFLRTITHETPEDPGAHPFDLPAVRALGDGLELHPKVTFLVGENGSGKSTVLEGIADKWGFSMQSGNRVGHPGLRQYETALAPTLRISRSPGIRPMDGFFLRAESFYNFATEMDELEEDPWTANGYFSYGGRSLHEQSHGEAFLSTFLNRFDGHGLFLLDEPEAALSPARQLTFLVRMHDLAKDFSQFIIATHSPIIMAYPEAYIYRLGPGGIDRLELRETDHYQITKRVLDAPERTLEQLLADDEEDD</sequence>
<protein>
    <submittedName>
        <fullName evidence="9">AAA family ATPase</fullName>
    </submittedName>
</protein>
<comment type="subcellular location">
    <subcellularLocation>
        <location evidence="1">Cell membrane</location>
        <topology evidence="1">Peripheral membrane protein</topology>
    </subcellularLocation>
</comment>
<keyword evidence="6" id="KW-0406">Ion transport</keyword>
<evidence type="ECO:0000256" key="3">
    <source>
        <dbReference type="ARBA" id="ARBA00022475"/>
    </source>
</evidence>
<keyword evidence="3" id="KW-1003">Cell membrane</keyword>
<evidence type="ECO:0000313" key="10">
    <source>
        <dbReference type="Proteomes" id="UP001596472"/>
    </source>
</evidence>
<evidence type="ECO:0000256" key="5">
    <source>
        <dbReference type="ARBA" id="ARBA00023004"/>
    </source>
</evidence>
<evidence type="ECO:0000256" key="4">
    <source>
        <dbReference type="ARBA" id="ARBA00022496"/>
    </source>
</evidence>
<evidence type="ECO:0000259" key="8">
    <source>
        <dbReference type="SMART" id="SM00382"/>
    </source>
</evidence>
<dbReference type="Proteomes" id="UP001596472">
    <property type="component" value="Unassembled WGS sequence"/>
</dbReference>
<dbReference type="RefSeq" id="WP_379712847.1">
    <property type="nucleotide sequence ID" value="NZ_JBHTBS010000006.1"/>
</dbReference>